<name>A0A439D7T6_9PEZI</name>
<organism evidence="2 3">
    <name type="scientific">Xylaria grammica</name>
    <dbReference type="NCBI Taxonomy" id="363999"/>
    <lineage>
        <taxon>Eukaryota</taxon>
        <taxon>Fungi</taxon>
        <taxon>Dikarya</taxon>
        <taxon>Ascomycota</taxon>
        <taxon>Pezizomycotina</taxon>
        <taxon>Sordariomycetes</taxon>
        <taxon>Xylariomycetidae</taxon>
        <taxon>Xylariales</taxon>
        <taxon>Xylariaceae</taxon>
        <taxon>Xylaria</taxon>
    </lineage>
</organism>
<dbReference type="STRING" id="363999.A0A439D7T6"/>
<dbReference type="PANTHER" id="PTHR33112">
    <property type="entry name" value="DOMAIN PROTEIN, PUTATIVE-RELATED"/>
    <property type="match status" value="1"/>
</dbReference>
<proteinExistence type="predicted"/>
<evidence type="ECO:0000313" key="3">
    <source>
        <dbReference type="Proteomes" id="UP000286045"/>
    </source>
</evidence>
<feature type="domain" description="Heterokaryon incompatibility" evidence="1">
    <location>
        <begin position="29"/>
        <end position="178"/>
    </location>
</feature>
<evidence type="ECO:0000259" key="1">
    <source>
        <dbReference type="Pfam" id="PF06985"/>
    </source>
</evidence>
<comment type="caution">
    <text evidence="2">The sequence shown here is derived from an EMBL/GenBank/DDBJ whole genome shotgun (WGS) entry which is preliminary data.</text>
</comment>
<keyword evidence="3" id="KW-1185">Reference proteome</keyword>
<sequence length="517" mass="58248">MPTRVIDLGEPGTGAQPKLLITNGQHGIYAALSYSWGEGVRHQVQLRTNTIDPLQLGIPVTSMTLAHQECLQIARKLGIRYVWIDAFGIIQNDKTDWANESVKIADVYGNAHLTIVAGRSDNSLDGFVKSTFQPKLPPASIPYSTLYGKTEDGALCYLSLPRTHRPGPVDTRAWCFQELMLSRRMVIYGDEQMGFNCRERSNWEDGAYDIPRWNSKEHYDMSSDMVLGDSLTKETVLNRWHEITMAYSLRYVYDPTDNFATMSGVALRFQRALGCRFLAGLWEDDMIRGLLWKSRRIWPPTRDYKPGPNRPLEKPLAVRGSLKGKPIVRAPSWSWLALLGPIIPAAQRRENLLLEDKSNIRCHPANADKRTWSPDAWDPKIVKYPFPQCRLVVLACVRDVRRSSMTSSQYLQNHTSKWGTLWGPARRELVPLEPITRVSSTGVSGGGKGPQGNHVVAMGLFDLTDGNPDELSIMCVLGFLGLMLQRQSDGNYARLGVFTAEDDAWCYDGRHERVVLI</sequence>
<reference evidence="2 3" key="1">
    <citation type="submission" date="2018-12" db="EMBL/GenBank/DDBJ databases">
        <title>Draft genome sequence of Xylaria grammica IHI A82.</title>
        <authorList>
            <person name="Buettner E."/>
            <person name="Kellner H."/>
        </authorList>
    </citation>
    <scope>NUCLEOTIDE SEQUENCE [LARGE SCALE GENOMIC DNA]</scope>
    <source>
        <strain evidence="2 3">IHI A82</strain>
    </source>
</reference>
<dbReference type="EMBL" id="RYZI01000113">
    <property type="protein sequence ID" value="RWA10463.1"/>
    <property type="molecule type" value="Genomic_DNA"/>
</dbReference>
<protein>
    <recommendedName>
        <fullName evidence="1">Heterokaryon incompatibility domain-containing protein</fullName>
    </recommendedName>
</protein>
<dbReference type="Proteomes" id="UP000286045">
    <property type="component" value="Unassembled WGS sequence"/>
</dbReference>
<gene>
    <name evidence="2" type="ORF">EKO27_g4650</name>
</gene>
<dbReference type="AlphaFoldDB" id="A0A439D7T6"/>
<dbReference type="Pfam" id="PF06985">
    <property type="entry name" value="HET"/>
    <property type="match status" value="1"/>
</dbReference>
<dbReference type="InterPro" id="IPR010730">
    <property type="entry name" value="HET"/>
</dbReference>
<evidence type="ECO:0000313" key="2">
    <source>
        <dbReference type="EMBL" id="RWA10463.1"/>
    </source>
</evidence>
<accession>A0A439D7T6</accession>
<dbReference type="PANTHER" id="PTHR33112:SF10">
    <property type="entry name" value="TOL"/>
    <property type="match status" value="1"/>
</dbReference>